<dbReference type="InterPro" id="IPR050535">
    <property type="entry name" value="DNA_Repair-Maintenance_Comp"/>
</dbReference>
<dbReference type="EMBL" id="FNYW01000045">
    <property type="protein sequence ID" value="SEI99774.1"/>
    <property type="molecule type" value="Genomic_DNA"/>
</dbReference>
<keyword evidence="4" id="KW-1185">Reference proteome</keyword>
<dbReference type="CDD" id="cd00840">
    <property type="entry name" value="MPP_Mre11_N"/>
    <property type="match status" value="1"/>
</dbReference>
<dbReference type="RefSeq" id="WP_091636388.1">
    <property type="nucleotide sequence ID" value="NZ_FNYW01000045.1"/>
</dbReference>
<name>A0A1H6VA02_9LACT</name>
<evidence type="ECO:0000313" key="4">
    <source>
        <dbReference type="Proteomes" id="UP000198564"/>
    </source>
</evidence>
<dbReference type="OrthoDB" id="9773856at2"/>
<dbReference type="Gene3D" id="3.60.21.10">
    <property type="match status" value="1"/>
</dbReference>
<protein>
    <submittedName>
        <fullName evidence="3">DNA repair exonuclease SbcCD nuclease subunit</fullName>
    </submittedName>
</protein>
<gene>
    <name evidence="3" type="ORF">SAMN04488113_14511</name>
</gene>
<evidence type="ECO:0000259" key="2">
    <source>
        <dbReference type="Pfam" id="PF00149"/>
    </source>
</evidence>
<reference evidence="4" key="1">
    <citation type="submission" date="2016-10" db="EMBL/GenBank/DDBJ databases">
        <authorList>
            <person name="Varghese N."/>
            <person name="Submissions S."/>
        </authorList>
    </citation>
    <scope>NUCLEOTIDE SEQUENCE [LARGE SCALE GENOMIC DNA]</scope>
    <source>
        <strain evidence="4">DSM 25751</strain>
    </source>
</reference>
<dbReference type="PANTHER" id="PTHR30337">
    <property type="entry name" value="COMPONENT OF ATP-DEPENDENT DSDNA EXONUCLEASE"/>
    <property type="match status" value="1"/>
</dbReference>
<sequence length="410" mass="47574">MVKYIHAADIHLDSPFKGLKNIPEALFNKIKASTFNAFEKLVDTALFHQVDFVLLSGDIYDLEDRSIRAQVFLREEIERLNQAGISVFIIHGNHDYLTNDELHLSLPNNVTVFDSNVETIQFETQCHETISISGFSYDRNWIEERKIKDYPYRNNTSDFHIGMLHGYMEGESTSHAHYAPFTLNELKEKNYDYWALGHIHKRQQLSKEPLIYYSGNTQGRHKNEAGEKGCLLVELKKSSKKATFIPTADIKWQTINMDLTTLKTIDGMFDEIKRKITEKEYLNSLINLNIKLSPKTPKSIVNTLQDDAFYQNFQHVETDSFTYIVSASISQRDNKDTRTSLLQTYPIAFDRALQTIGERETFQKLTQDFFSKYAFTKYVEDDMEEIKKNSLDSAKNILMQDLGEEISYDN</sequence>
<proteinExistence type="predicted"/>
<dbReference type="STRING" id="1130080.SAMN04488113_14511"/>
<accession>A0A1H6VA02</accession>
<dbReference type="InterPro" id="IPR041796">
    <property type="entry name" value="Mre11_N"/>
</dbReference>
<dbReference type="Pfam" id="PF00149">
    <property type="entry name" value="Metallophos"/>
    <property type="match status" value="1"/>
</dbReference>
<evidence type="ECO:0000313" key="3">
    <source>
        <dbReference type="EMBL" id="SEI99774.1"/>
    </source>
</evidence>
<keyword evidence="1" id="KW-0378">Hydrolase</keyword>
<keyword evidence="3" id="KW-0540">Nuclease</keyword>
<dbReference type="SUPFAM" id="SSF56300">
    <property type="entry name" value="Metallo-dependent phosphatases"/>
    <property type="match status" value="1"/>
</dbReference>
<dbReference type="PANTHER" id="PTHR30337:SF7">
    <property type="entry name" value="PHOSPHOESTERASE"/>
    <property type="match status" value="1"/>
</dbReference>
<organism evidence="3 4">
    <name type="scientific">Alkalibacterium gilvum</name>
    <dbReference type="NCBI Taxonomy" id="1130080"/>
    <lineage>
        <taxon>Bacteria</taxon>
        <taxon>Bacillati</taxon>
        <taxon>Bacillota</taxon>
        <taxon>Bacilli</taxon>
        <taxon>Lactobacillales</taxon>
        <taxon>Carnobacteriaceae</taxon>
        <taxon>Alkalibacterium</taxon>
    </lineage>
</organism>
<dbReference type="AlphaFoldDB" id="A0A1H6VA02"/>
<dbReference type="PIRSF" id="PIRSF033091">
    <property type="entry name" value="Pesterase_YhaO"/>
    <property type="match status" value="1"/>
</dbReference>
<evidence type="ECO:0000256" key="1">
    <source>
        <dbReference type="ARBA" id="ARBA00022801"/>
    </source>
</evidence>
<feature type="domain" description="Calcineurin-like phosphoesterase" evidence="2">
    <location>
        <begin position="3"/>
        <end position="201"/>
    </location>
</feature>
<dbReference type="Proteomes" id="UP000198564">
    <property type="component" value="Unassembled WGS sequence"/>
</dbReference>
<dbReference type="GO" id="GO:0004527">
    <property type="term" value="F:exonuclease activity"/>
    <property type="evidence" value="ECO:0007669"/>
    <property type="project" value="UniProtKB-KW"/>
</dbReference>
<dbReference type="InterPro" id="IPR029052">
    <property type="entry name" value="Metallo-depent_PP-like"/>
</dbReference>
<dbReference type="InterPro" id="IPR014576">
    <property type="entry name" value="Pesterase_YhaO"/>
</dbReference>
<dbReference type="InterPro" id="IPR004843">
    <property type="entry name" value="Calcineurin-like_PHP"/>
</dbReference>
<keyword evidence="3" id="KW-0269">Exonuclease</keyword>